<evidence type="ECO:0000313" key="2">
    <source>
        <dbReference type="Proteomes" id="UP000019141"/>
    </source>
</evidence>
<evidence type="ECO:0000313" key="1">
    <source>
        <dbReference type="EMBL" id="ETX02596.1"/>
    </source>
</evidence>
<accession>W4LXW7</accession>
<dbReference type="Proteomes" id="UP000019141">
    <property type="component" value="Unassembled WGS sequence"/>
</dbReference>
<keyword evidence="2" id="KW-1185">Reference proteome</keyword>
<protein>
    <recommendedName>
        <fullName evidence="3">DUF2383 domain-containing protein</fullName>
    </recommendedName>
</protein>
<gene>
    <name evidence="1" type="ORF">ETSY1_03020</name>
</gene>
<organism evidence="1 2">
    <name type="scientific">Entotheonella factor</name>
    <dbReference type="NCBI Taxonomy" id="1429438"/>
    <lineage>
        <taxon>Bacteria</taxon>
        <taxon>Pseudomonadati</taxon>
        <taxon>Nitrospinota/Tectimicrobiota group</taxon>
        <taxon>Candidatus Tectimicrobiota</taxon>
        <taxon>Candidatus Entotheonellia</taxon>
        <taxon>Candidatus Entotheonellales</taxon>
        <taxon>Candidatus Entotheonellaceae</taxon>
        <taxon>Candidatus Entotheonella</taxon>
    </lineage>
</organism>
<dbReference type="AlphaFoldDB" id="W4LXW7"/>
<comment type="caution">
    <text evidence="1">The sequence shown here is derived from an EMBL/GenBank/DDBJ whole genome shotgun (WGS) entry which is preliminary data.</text>
</comment>
<dbReference type="EMBL" id="AZHW01000126">
    <property type="protein sequence ID" value="ETX02596.1"/>
    <property type="molecule type" value="Genomic_DNA"/>
</dbReference>
<name>W4LXW7_ENTF1</name>
<proteinExistence type="predicted"/>
<evidence type="ECO:0008006" key="3">
    <source>
        <dbReference type="Google" id="ProtNLM"/>
    </source>
</evidence>
<sequence>MMQPIEEDLRADIEAIEEAYEFMLAYAAQGMSGDEAGGTGSQIREVLMRCQAAAGQLPMHLRALVDAKEVDAAGDYHAFIDIVERDAADTCVALRLILGQGAISSQLIDNLNAWSHLRSLLTDLFVMDEVLKGS</sequence>
<reference evidence="1 2" key="1">
    <citation type="journal article" date="2014" name="Nature">
        <title>An environmental bacterial taxon with a large and distinct metabolic repertoire.</title>
        <authorList>
            <person name="Wilson M.C."/>
            <person name="Mori T."/>
            <person name="Ruckert C."/>
            <person name="Uria A.R."/>
            <person name="Helf M.J."/>
            <person name="Takada K."/>
            <person name="Gernert C."/>
            <person name="Steffens U.A."/>
            <person name="Heycke N."/>
            <person name="Schmitt S."/>
            <person name="Rinke C."/>
            <person name="Helfrich E.J."/>
            <person name="Brachmann A.O."/>
            <person name="Gurgui C."/>
            <person name="Wakimoto T."/>
            <person name="Kracht M."/>
            <person name="Crusemann M."/>
            <person name="Hentschel U."/>
            <person name="Abe I."/>
            <person name="Matsunaga S."/>
            <person name="Kalinowski J."/>
            <person name="Takeyama H."/>
            <person name="Piel J."/>
        </authorList>
    </citation>
    <scope>NUCLEOTIDE SEQUENCE [LARGE SCALE GENOMIC DNA]</scope>
    <source>
        <strain evidence="2">TSY1</strain>
    </source>
</reference>
<dbReference type="HOGENOM" id="CLU_136680_0_0_7"/>